<comment type="similarity">
    <text evidence="6">Belongs to the peptidase M48 family.</text>
</comment>
<evidence type="ECO:0000256" key="3">
    <source>
        <dbReference type="ARBA" id="ARBA00022801"/>
    </source>
</evidence>
<gene>
    <name evidence="9" type="ORF">J2Z66_001252</name>
</gene>
<evidence type="ECO:0000313" key="10">
    <source>
        <dbReference type="Proteomes" id="UP001519287"/>
    </source>
</evidence>
<evidence type="ECO:0000259" key="8">
    <source>
        <dbReference type="Pfam" id="PF01435"/>
    </source>
</evidence>
<dbReference type="InterPro" id="IPR001915">
    <property type="entry name" value="Peptidase_M48"/>
</dbReference>
<keyword evidence="7" id="KW-1133">Transmembrane helix</keyword>
<evidence type="ECO:0000256" key="5">
    <source>
        <dbReference type="ARBA" id="ARBA00023049"/>
    </source>
</evidence>
<organism evidence="9 10">
    <name type="scientific">Paenibacillus eucommiae</name>
    <dbReference type="NCBI Taxonomy" id="1355755"/>
    <lineage>
        <taxon>Bacteria</taxon>
        <taxon>Bacillati</taxon>
        <taxon>Bacillota</taxon>
        <taxon>Bacilli</taxon>
        <taxon>Bacillales</taxon>
        <taxon>Paenibacillaceae</taxon>
        <taxon>Paenibacillus</taxon>
    </lineage>
</organism>
<evidence type="ECO:0000256" key="6">
    <source>
        <dbReference type="RuleBase" id="RU003983"/>
    </source>
</evidence>
<evidence type="ECO:0000256" key="4">
    <source>
        <dbReference type="ARBA" id="ARBA00022833"/>
    </source>
</evidence>
<dbReference type="CDD" id="cd07326">
    <property type="entry name" value="M56_BlaR1_MecR1_like"/>
    <property type="match status" value="1"/>
</dbReference>
<keyword evidence="7" id="KW-0472">Membrane</keyword>
<keyword evidence="3 6" id="KW-0378">Hydrolase</keyword>
<sequence length="272" mass="31892">MTLNRTNSVLLAIILIGIFIWLEILLFLIHEVFNYHLLKSVFNFSIPLISYESKVYPIVSIGMYSLIIYSSAMIVWRISLQCMESIQWRNFLRTEKHDRLSNQLMNEYAHLKTPIIVIRNDHRLALTYGFLRPKIIISTGIIHKLNENELKAIMLHQYTHCKSYNPLRSLIAWIIKESMPFMPIQRGLFHYLRIWMILQADRYVITKLTSSEYSNKSILLTCEGPPQSDAYRIQQIIQQELHVRVPLWSVGSLLTSFIMLLSISIFIVSIGY</sequence>
<evidence type="ECO:0000256" key="7">
    <source>
        <dbReference type="SAM" id="Phobius"/>
    </source>
</evidence>
<keyword evidence="2" id="KW-0479">Metal-binding</keyword>
<evidence type="ECO:0000256" key="1">
    <source>
        <dbReference type="ARBA" id="ARBA00022670"/>
    </source>
</evidence>
<keyword evidence="7" id="KW-0812">Transmembrane</keyword>
<protein>
    <submittedName>
        <fullName evidence="9">Beta-lactamase regulating signal transducer with metallopeptidase domain</fullName>
    </submittedName>
</protein>
<comment type="caution">
    <text evidence="9">The sequence shown here is derived from an EMBL/GenBank/DDBJ whole genome shotgun (WGS) entry which is preliminary data.</text>
</comment>
<feature type="transmembrane region" description="Helical" evidence="7">
    <location>
        <begin position="9"/>
        <end position="29"/>
    </location>
</feature>
<name>A0ABS4ISU2_9BACL</name>
<keyword evidence="10" id="KW-1185">Reference proteome</keyword>
<keyword evidence="1 6" id="KW-0645">Protease</keyword>
<dbReference type="Proteomes" id="UP001519287">
    <property type="component" value="Unassembled WGS sequence"/>
</dbReference>
<comment type="cofactor">
    <cofactor evidence="6">
        <name>Zn(2+)</name>
        <dbReference type="ChEBI" id="CHEBI:29105"/>
    </cofactor>
    <text evidence="6">Binds 1 zinc ion per subunit.</text>
</comment>
<dbReference type="RefSeq" id="WP_209970473.1">
    <property type="nucleotide sequence ID" value="NZ_JAGGLB010000003.1"/>
</dbReference>
<dbReference type="Gene3D" id="3.30.2010.10">
    <property type="entry name" value="Metalloproteases ('zincins'), catalytic domain"/>
    <property type="match status" value="1"/>
</dbReference>
<feature type="domain" description="Peptidase M48" evidence="8">
    <location>
        <begin position="103"/>
        <end position="172"/>
    </location>
</feature>
<accession>A0ABS4ISU2</accession>
<reference evidence="9 10" key="1">
    <citation type="submission" date="2021-03" db="EMBL/GenBank/DDBJ databases">
        <title>Genomic Encyclopedia of Type Strains, Phase IV (KMG-IV): sequencing the most valuable type-strain genomes for metagenomic binning, comparative biology and taxonomic classification.</title>
        <authorList>
            <person name="Goeker M."/>
        </authorList>
    </citation>
    <scope>NUCLEOTIDE SEQUENCE [LARGE SCALE GENOMIC DNA]</scope>
    <source>
        <strain evidence="9 10">DSM 26048</strain>
    </source>
</reference>
<feature type="transmembrane region" description="Helical" evidence="7">
    <location>
        <begin position="247"/>
        <end position="270"/>
    </location>
</feature>
<proteinExistence type="inferred from homology"/>
<keyword evidence="5 6" id="KW-0482">Metalloprotease</keyword>
<evidence type="ECO:0000313" key="9">
    <source>
        <dbReference type="EMBL" id="MBP1989654.1"/>
    </source>
</evidence>
<dbReference type="EMBL" id="JAGGLB010000003">
    <property type="protein sequence ID" value="MBP1989654.1"/>
    <property type="molecule type" value="Genomic_DNA"/>
</dbReference>
<feature type="transmembrane region" description="Helical" evidence="7">
    <location>
        <begin position="55"/>
        <end position="76"/>
    </location>
</feature>
<keyword evidence="4 6" id="KW-0862">Zinc</keyword>
<dbReference type="Pfam" id="PF01435">
    <property type="entry name" value="Peptidase_M48"/>
    <property type="match status" value="1"/>
</dbReference>
<evidence type="ECO:0000256" key="2">
    <source>
        <dbReference type="ARBA" id="ARBA00022723"/>
    </source>
</evidence>